<reference evidence="1" key="1">
    <citation type="submission" date="2021-06" db="EMBL/GenBank/DDBJ databases">
        <authorList>
            <person name="Kallberg Y."/>
            <person name="Tangrot J."/>
            <person name="Rosling A."/>
        </authorList>
    </citation>
    <scope>NUCLEOTIDE SEQUENCE</scope>
    <source>
        <strain evidence="1">87-6 pot B 2015</strain>
    </source>
</reference>
<accession>A0A9N9G8A7</accession>
<organism evidence="1 2">
    <name type="scientific">Funneliformis mosseae</name>
    <name type="common">Endomycorrhizal fungus</name>
    <name type="synonym">Glomus mosseae</name>
    <dbReference type="NCBI Taxonomy" id="27381"/>
    <lineage>
        <taxon>Eukaryota</taxon>
        <taxon>Fungi</taxon>
        <taxon>Fungi incertae sedis</taxon>
        <taxon>Mucoromycota</taxon>
        <taxon>Glomeromycotina</taxon>
        <taxon>Glomeromycetes</taxon>
        <taxon>Glomerales</taxon>
        <taxon>Glomeraceae</taxon>
        <taxon>Funneliformis</taxon>
    </lineage>
</organism>
<sequence length="168" mass="19237">MTVYLKISEFFLWYINIEDKEEFRSFCLWPNNPSLYRVIGRFSCGYNNRLPVYPALISCEEIVKAGNDGQVVLEVNGKSHYIELSASAITRFPVYPALISCEEIVKASNDGPVILKFNQFTLEVIIPSYRAFFLWLYNTRLPVYPALISWEEIVKAGNDGPVILEALL</sequence>
<gene>
    <name evidence="1" type="ORF">FMOSSE_LOCUS8296</name>
</gene>
<comment type="caution">
    <text evidence="1">The sequence shown here is derived from an EMBL/GenBank/DDBJ whole genome shotgun (WGS) entry which is preliminary data.</text>
</comment>
<dbReference type="EMBL" id="CAJVPP010002124">
    <property type="protein sequence ID" value="CAG8588142.1"/>
    <property type="molecule type" value="Genomic_DNA"/>
</dbReference>
<evidence type="ECO:0000313" key="2">
    <source>
        <dbReference type="Proteomes" id="UP000789375"/>
    </source>
</evidence>
<protein>
    <submittedName>
        <fullName evidence="1">7089_t:CDS:1</fullName>
    </submittedName>
</protein>
<keyword evidence="2" id="KW-1185">Reference proteome</keyword>
<proteinExistence type="predicted"/>
<dbReference type="AlphaFoldDB" id="A0A9N9G8A7"/>
<dbReference type="Proteomes" id="UP000789375">
    <property type="component" value="Unassembled WGS sequence"/>
</dbReference>
<evidence type="ECO:0000313" key="1">
    <source>
        <dbReference type="EMBL" id="CAG8588142.1"/>
    </source>
</evidence>
<name>A0A9N9G8A7_FUNMO</name>